<dbReference type="InterPro" id="IPR019831">
    <property type="entry name" value="Mn/Fe_SOD_N"/>
</dbReference>
<comment type="function">
    <text evidence="6">Destroys radicals which are normally produced within the cells and which are toxic to biological systems.</text>
</comment>
<evidence type="ECO:0000256" key="1">
    <source>
        <dbReference type="ARBA" id="ARBA00008714"/>
    </source>
</evidence>
<proteinExistence type="inferred from homology"/>
<dbReference type="Proteomes" id="UP000184699">
    <property type="component" value="Unassembled WGS sequence"/>
</dbReference>
<evidence type="ECO:0000256" key="5">
    <source>
        <dbReference type="PIRSR" id="PIRSR000349-1"/>
    </source>
</evidence>
<dbReference type="PANTHER" id="PTHR11404:SF6">
    <property type="entry name" value="SUPEROXIDE DISMUTASE [MN], MITOCHONDRIAL"/>
    <property type="match status" value="1"/>
</dbReference>
<dbReference type="InterPro" id="IPR001189">
    <property type="entry name" value="Mn/Fe_SOD"/>
</dbReference>
<dbReference type="EC" id="1.15.1.1" evidence="2 6"/>
<evidence type="ECO:0000256" key="2">
    <source>
        <dbReference type="ARBA" id="ARBA00012682"/>
    </source>
</evidence>
<dbReference type="EMBL" id="FSRJ01000001">
    <property type="protein sequence ID" value="SIN79027.1"/>
    <property type="molecule type" value="Genomic_DNA"/>
</dbReference>
<keyword evidence="3 5" id="KW-0479">Metal-binding</keyword>
<dbReference type="OrthoDB" id="9803125at2"/>
<dbReference type="Gene3D" id="3.55.40.20">
    <property type="entry name" value="Iron/manganese superoxide dismutase, C-terminal domain"/>
    <property type="match status" value="1"/>
</dbReference>
<evidence type="ECO:0000256" key="4">
    <source>
        <dbReference type="ARBA" id="ARBA00023002"/>
    </source>
</evidence>
<evidence type="ECO:0000259" key="7">
    <source>
        <dbReference type="Pfam" id="PF00081"/>
    </source>
</evidence>
<evidence type="ECO:0000256" key="6">
    <source>
        <dbReference type="RuleBase" id="RU000414"/>
    </source>
</evidence>
<organism evidence="9 10">
    <name type="scientific">Agromyces cerinus subsp. cerinus</name>
    <dbReference type="NCBI Taxonomy" id="232089"/>
    <lineage>
        <taxon>Bacteria</taxon>
        <taxon>Bacillati</taxon>
        <taxon>Actinomycetota</taxon>
        <taxon>Actinomycetes</taxon>
        <taxon>Micrococcales</taxon>
        <taxon>Microbacteriaceae</taxon>
        <taxon>Agromyces</taxon>
    </lineage>
</organism>
<feature type="domain" description="Manganese/iron superoxide dismutase N-terminal" evidence="7">
    <location>
        <begin position="4"/>
        <end position="84"/>
    </location>
</feature>
<dbReference type="SUPFAM" id="SSF46609">
    <property type="entry name" value="Fe,Mn superoxide dismutase (SOD), N-terminal domain"/>
    <property type="match status" value="1"/>
</dbReference>
<dbReference type="Gene3D" id="1.10.287.990">
    <property type="entry name" value="Fe,Mn superoxide dismutase (SOD) domain"/>
    <property type="match status" value="1"/>
</dbReference>
<evidence type="ECO:0000259" key="8">
    <source>
        <dbReference type="Pfam" id="PF02777"/>
    </source>
</evidence>
<reference evidence="10" key="1">
    <citation type="submission" date="2016-11" db="EMBL/GenBank/DDBJ databases">
        <authorList>
            <person name="Varghese N."/>
            <person name="Submissions S."/>
        </authorList>
    </citation>
    <scope>NUCLEOTIDE SEQUENCE [LARGE SCALE GENOMIC DNA]</scope>
    <source>
        <strain evidence="10">DSM 8595</strain>
    </source>
</reference>
<feature type="binding site" evidence="5">
    <location>
        <position position="28"/>
    </location>
    <ligand>
        <name>Mn(2+)</name>
        <dbReference type="ChEBI" id="CHEBI:29035"/>
    </ligand>
</feature>
<dbReference type="AlphaFoldDB" id="A0A1N6E7Y4"/>
<comment type="catalytic activity">
    <reaction evidence="6">
        <text>2 superoxide + 2 H(+) = H2O2 + O2</text>
        <dbReference type="Rhea" id="RHEA:20696"/>
        <dbReference type="ChEBI" id="CHEBI:15378"/>
        <dbReference type="ChEBI" id="CHEBI:15379"/>
        <dbReference type="ChEBI" id="CHEBI:16240"/>
        <dbReference type="ChEBI" id="CHEBI:18421"/>
        <dbReference type="EC" id="1.15.1.1"/>
    </reaction>
</comment>
<dbReference type="PIRSF" id="PIRSF000349">
    <property type="entry name" value="SODismutase"/>
    <property type="match status" value="1"/>
</dbReference>
<dbReference type="InterPro" id="IPR036314">
    <property type="entry name" value="SOD_C_sf"/>
</dbReference>
<protein>
    <recommendedName>
        <fullName evidence="2 6">Superoxide dismutase</fullName>
        <ecNumber evidence="2 6">1.15.1.1</ecNumber>
    </recommendedName>
</protein>
<feature type="binding site" evidence="5">
    <location>
        <position position="164"/>
    </location>
    <ligand>
        <name>Mn(2+)</name>
        <dbReference type="ChEBI" id="CHEBI:29035"/>
    </ligand>
</feature>
<dbReference type="STRING" id="232089.SAMN05443544_1184"/>
<dbReference type="PROSITE" id="PS00088">
    <property type="entry name" value="SOD_MN"/>
    <property type="match status" value="1"/>
</dbReference>
<evidence type="ECO:0000313" key="10">
    <source>
        <dbReference type="Proteomes" id="UP000184699"/>
    </source>
</evidence>
<dbReference type="InterPro" id="IPR036324">
    <property type="entry name" value="Mn/Fe_SOD_N_sf"/>
</dbReference>
<sequence>MPAYSLPELPYDYSALEPHISATIMELHHSKHHQAYVTGANTALEQLAEARESGNLANVNKLEKDLAFNLGGHINHSVFWQNMSPDGGGSPEGELAAAIDDGFGSFDAFRAHFTATALGVQGSGWAVLAWDSVGARPVIFQLFDQQGNAPLGVTPLLQLDVWEHAYYLDYRNVRADYVKAFWEIVNWADVQARFAAASTATNGLIVPRAS</sequence>
<dbReference type="PANTHER" id="PTHR11404">
    <property type="entry name" value="SUPEROXIDE DISMUTASE 2"/>
    <property type="match status" value="1"/>
</dbReference>
<accession>A0A1N6E7Y4</accession>
<evidence type="ECO:0000256" key="3">
    <source>
        <dbReference type="ARBA" id="ARBA00022723"/>
    </source>
</evidence>
<dbReference type="FunFam" id="3.55.40.20:FF:000004">
    <property type="entry name" value="Superoxide dismutase [Fe]"/>
    <property type="match status" value="1"/>
</dbReference>
<comment type="similarity">
    <text evidence="1 6">Belongs to the iron/manganese superoxide dismutase family.</text>
</comment>
<dbReference type="GO" id="GO:0046872">
    <property type="term" value="F:metal ion binding"/>
    <property type="evidence" value="ECO:0007669"/>
    <property type="project" value="UniProtKB-KW"/>
</dbReference>
<feature type="binding site" evidence="5">
    <location>
        <position position="76"/>
    </location>
    <ligand>
        <name>Mn(2+)</name>
        <dbReference type="ChEBI" id="CHEBI:29035"/>
    </ligand>
</feature>
<keyword evidence="10" id="KW-1185">Reference proteome</keyword>
<dbReference type="GO" id="GO:0004784">
    <property type="term" value="F:superoxide dismutase activity"/>
    <property type="evidence" value="ECO:0007669"/>
    <property type="project" value="UniProtKB-EC"/>
</dbReference>
<dbReference type="Pfam" id="PF02777">
    <property type="entry name" value="Sod_Fe_C"/>
    <property type="match status" value="1"/>
</dbReference>
<dbReference type="InterPro" id="IPR050265">
    <property type="entry name" value="Fe/Mn_Superoxide_Dismutase"/>
</dbReference>
<feature type="domain" description="Manganese/iron superoxide dismutase C-terminal" evidence="8">
    <location>
        <begin position="91"/>
        <end position="193"/>
    </location>
</feature>
<dbReference type="SUPFAM" id="SSF54719">
    <property type="entry name" value="Fe,Mn superoxide dismutase (SOD), C-terminal domain"/>
    <property type="match status" value="1"/>
</dbReference>
<dbReference type="PRINTS" id="PR01703">
    <property type="entry name" value="MNSODISMTASE"/>
</dbReference>
<name>A0A1N6E7Y4_9MICO</name>
<dbReference type="InterPro" id="IPR019832">
    <property type="entry name" value="Mn/Fe_SOD_C"/>
</dbReference>
<keyword evidence="4 6" id="KW-0560">Oxidoreductase</keyword>
<dbReference type="FunFam" id="1.10.287.990:FF:000001">
    <property type="entry name" value="Superoxide dismutase"/>
    <property type="match status" value="1"/>
</dbReference>
<dbReference type="InterPro" id="IPR019833">
    <property type="entry name" value="Mn/Fe_SOD_BS"/>
</dbReference>
<dbReference type="Pfam" id="PF00081">
    <property type="entry name" value="Sod_Fe_N"/>
    <property type="match status" value="1"/>
</dbReference>
<evidence type="ECO:0000313" key="9">
    <source>
        <dbReference type="EMBL" id="SIN79027.1"/>
    </source>
</evidence>
<dbReference type="RefSeq" id="WP_074259307.1">
    <property type="nucleotide sequence ID" value="NZ_FSRJ01000001.1"/>
</dbReference>
<gene>
    <name evidence="9" type="ORF">SAMN05443544_1184</name>
</gene>
<feature type="binding site" evidence="5">
    <location>
        <position position="160"/>
    </location>
    <ligand>
        <name>Mn(2+)</name>
        <dbReference type="ChEBI" id="CHEBI:29035"/>
    </ligand>
</feature>